<evidence type="ECO:0000256" key="2">
    <source>
        <dbReference type="SAM" id="SignalP"/>
    </source>
</evidence>
<proteinExistence type="predicted"/>
<evidence type="ECO:0000313" key="3">
    <source>
        <dbReference type="EMBL" id="ATE52123.1"/>
    </source>
</evidence>
<name>A0A290YZG7_9PSEU</name>
<feature type="signal peptide" evidence="2">
    <location>
        <begin position="1"/>
        <end position="28"/>
    </location>
</feature>
<accession>A0A290YZG7</accession>
<dbReference type="PROSITE" id="PS51257">
    <property type="entry name" value="PROKAR_LIPOPROTEIN"/>
    <property type="match status" value="1"/>
</dbReference>
<reference evidence="3" key="1">
    <citation type="submission" date="2017-09" db="EMBL/GenBank/DDBJ databases">
        <title>Complete Genome Sequence of ansamitocin-producing Bacterium Actinosynnema pretiosum X47.</title>
        <authorList>
            <person name="Cao G."/>
            <person name="Zong G."/>
            <person name="Zhong C."/>
            <person name="Fu J."/>
        </authorList>
    </citation>
    <scope>NUCLEOTIDE SEQUENCE [LARGE SCALE GENOMIC DNA]</scope>
    <source>
        <strain evidence="3">X47</strain>
    </source>
</reference>
<dbReference type="RefSeq" id="WP_096491156.1">
    <property type="nucleotide sequence ID" value="NZ_CP023445.1"/>
</dbReference>
<feature type="region of interest" description="Disordered" evidence="1">
    <location>
        <begin position="32"/>
        <end position="55"/>
    </location>
</feature>
<dbReference type="EMBL" id="CP023445">
    <property type="protein sequence ID" value="ATE52123.1"/>
    <property type="molecule type" value="Genomic_DNA"/>
</dbReference>
<gene>
    <name evidence="3" type="ORF">CNX65_01475</name>
</gene>
<dbReference type="KEGG" id="apre:CNX65_01475"/>
<protein>
    <recommendedName>
        <fullName evidence="5">Lipoprotein</fullName>
    </recommendedName>
</protein>
<keyword evidence="4" id="KW-1185">Reference proteome</keyword>
<organism evidence="3 4">
    <name type="scientific">Actinosynnema pretiosum</name>
    <dbReference type="NCBI Taxonomy" id="42197"/>
    <lineage>
        <taxon>Bacteria</taxon>
        <taxon>Bacillati</taxon>
        <taxon>Actinomycetota</taxon>
        <taxon>Actinomycetes</taxon>
        <taxon>Pseudonocardiales</taxon>
        <taxon>Pseudonocardiaceae</taxon>
        <taxon>Actinosynnema</taxon>
    </lineage>
</organism>
<sequence>MRVRFAVVGASLSAAVVLVGCSSAITGAAVPESGGSGADASTAPTSKSSSGGSGKGSVQEWADTFCAGSAPVFELSGEFFVAADKLPSKDYAALKSTMIGYFQQVAPELEDLGEELDALGAPGGSTTALHEEAVEYFRSTAGFVRKAMTGMAPLDPADPAFATKLNKVEGGKEANPGLAVKLANKLAADPAFKPAFTASSDCEAMNRVLTEYASVLKG</sequence>
<feature type="chain" id="PRO_5039705539" description="Lipoprotein" evidence="2">
    <location>
        <begin position="29"/>
        <end position="218"/>
    </location>
</feature>
<evidence type="ECO:0000313" key="4">
    <source>
        <dbReference type="Proteomes" id="UP000218505"/>
    </source>
</evidence>
<keyword evidence="2" id="KW-0732">Signal</keyword>
<dbReference type="Proteomes" id="UP000218505">
    <property type="component" value="Chromosome"/>
</dbReference>
<dbReference type="AlphaFoldDB" id="A0A290YZG7"/>
<evidence type="ECO:0008006" key="5">
    <source>
        <dbReference type="Google" id="ProtNLM"/>
    </source>
</evidence>
<evidence type="ECO:0000256" key="1">
    <source>
        <dbReference type="SAM" id="MobiDB-lite"/>
    </source>
</evidence>